<evidence type="ECO:0000256" key="3">
    <source>
        <dbReference type="ARBA" id="ARBA00022692"/>
    </source>
</evidence>
<evidence type="ECO:0000256" key="5">
    <source>
        <dbReference type="ARBA" id="ARBA00023136"/>
    </source>
</evidence>
<dbReference type="PANTHER" id="PTHR30086">
    <property type="entry name" value="ARGININE EXPORTER PROTEIN ARGO"/>
    <property type="match status" value="1"/>
</dbReference>
<proteinExistence type="predicted"/>
<accession>A0ABP3NFI7</accession>
<evidence type="ECO:0000256" key="2">
    <source>
        <dbReference type="ARBA" id="ARBA00022475"/>
    </source>
</evidence>
<evidence type="ECO:0000256" key="6">
    <source>
        <dbReference type="SAM" id="Phobius"/>
    </source>
</evidence>
<comment type="caution">
    <text evidence="7">The sequence shown here is derived from an EMBL/GenBank/DDBJ whole genome shotgun (WGS) entry which is preliminary data.</text>
</comment>
<keyword evidence="5 6" id="KW-0472">Membrane</keyword>
<feature type="transmembrane region" description="Helical" evidence="6">
    <location>
        <begin position="178"/>
        <end position="202"/>
    </location>
</feature>
<keyword evidence="2" id="KW-1003">Cell membrane</keyword>
<gene>
    <name evidence="7" type="ORF">GCM10009098_05850</name>
</gene>
<keyword evidence="8" id="KW-1185">Reference proteome</keyword>
<dbReference type="EMBL" id="BAAAEO010000001">
    <property type="protein sequence ID" value="GAA0541097.1"/>
    <property type="molecule type" value="Genomic_DNA"/>
</dbReference>
<dbReference type="Pfam" id="PF01810">
    <property type="entry name" value="LysE"/>
    <property type="match status" value="1"/>
</dbReference>
<sequence>MDLFLAVLFFAFSTTITPGPNNVMIMSSGMNYGIRASLPHLAGICLGFPLMVLLVGLGFGVVFERYPNLHQLIKVLGITYLIWLAWHIAVAEPKSIAQGKSKPFSFIQAALFQWVNGKAWVMASGAVAAFTSVGGIYWIEVSVISAAFLLVAFPCVGLWLVCGSALRKILTQPLFQRIFNITMAIILVLSIVPVLMEVWQFYFMAGGDSQ</sequence>
<dbReference type="Proteomes" id="UP001501169">
    <property type="component" value="Unassembled WGS sequence"/>
</dbReference>
<dbReference type="RefSeq" id="WP_226765550.1">
    <property type="nucleotide sequence ID" value="NZ_BAAAEO010000001.1"/>
</dbReference>
<feature type="transmembrane region" description="Helical" evidence="6">
    <location>
        <begin position="145"/>
        <end position="166"/>
    </location>
</feature>
<dbReference type="InterPro" id="IPR001123">
    <property type="entry name" value="LeuE-type"/>
</dbReference>
<name>A0ABP3NFI7_9GAMM</name>
<evidence type="ECO:0000256" key="1">
    <source>
        <dbReference type="ARBA" id="ARBA00004651"/>
    </source>
</evidence>
<evidence type="ECO:0000313" key="8">
    <source>
        <dbReference type="Proteomes" id="UP001501169"/>
    </source>
</evidence>
<protein>
    <submittedName>
        <fullName evidence="7">LysE family translocator</fullName>
    </submittedName>
</protein>
<keyword evidence="3 6" id="KW-0812">Transmembrane</keyword>
<dbReference type="PANTHER" id="PTHR30086:SF20">
    <property type="entry name" value="ARGININE EXPORTER PROTEIN ARGO-RELATED"/>
    <property type="match status" value="1"/>
</dbReference>
<feature type="transmembrane region" description="Helical" evidence="6">
    <location>
        <begin position="40"/>
        <end position="63"/>
    </location>
</feature>
<feature type="transmembrane region" description="Helical" evidence="6">
    <location>
        <begin position="119"/>
        <end position="139"/>
    </location>
</feature>
<keyword evidence="4 6" id="KW-1133">Transmembrane helix</keyword>
<comment type="subcellular location">
    <subcellularLocation>
        <location evidence="1">Cell membrane</location>
        <topology evidence="1">Multi-pass membrane protein</topology>
    </subcellularLocation>
</comment>
<evidence type="ECO:0000256" key="4">
    <source>
        <dbReference type="ARBA" id="ARBA00022989"/>
    </source>
</evidence>
<reference evidence="8" key="1">
    <citation type="journal article" date="2019" name="Int. J. Syst. Evol. Microbiol.">
        <title>The Global Catalogue of Microorganisms (GCM) 10K type strain sequencing project: providing services to taxonomists for standard genome sequencing and annotation.</title>
        <authorList>
            <consortium name="The Broad Institute Genomics Platform"/>
            <consortium name="The Broad Institute Genome Sequencing Center for Infectious Disease"/>
            <person name="Wu L."/>
            <person name="Ma J."/>
        </authorList>
    </citation>
    <scope>NUCLEOTIDE SEQUENCE [LARGE SCALE GENOMIC DNA]</scope>
    <source>
        <strain evidence="8">JCM 14331</strain>
    </source>
</reference>
<organism evidence="7 8">
    <name type="scientific">Rheinheimera aquimaris</name>
    <dbReference type="NCBI Taxonomy" id="412437"/>
    <lineage>
        <taxon>Bacteria</taxon>
        <taxon>Pseudomonadati</taxon>
        <taxon>Pseudomonadota</taxon>
        <taxon>Gammaproteobacteria</taxon>
        <taxon>Chromatiales</taxon>
        <taxon>Chromatiaceae</taxon>
        <taxon>Rheinheimera</taxon>
    </lineage>
</organism>
<evidence type="ECO:0000313" key="7">
    <source>
        <dbReference type="EMBL" id="GAA0541097.1"/>
    </source>
</evidence>